<proteinExistence type="predicted"/>
<dbReference type="EMBL" id="CACRZD030000002">
    <property type="protein sequence ID" value="CAA6656213.1"/>
    <property type="molecule type" value="Genomic_DNA"/>
</dbReference>
<organism evidence="1">
    <name type="scientific">Spirodela intermedia</name>
    <name type="common">Intermediate duckweed</name>
    <dbReference type="NCBI Taxonomy" id="51605"/>
    <lineage>
        <taxon>Eukaryota</taxon>
        <taxon>Viridiplantae</taxon>
        <taxon>Streptophyta</taxon>
        <taxon>Embryophyta</taxon>
        <taxon>Tracheophyta</taxon>
        <taxon>Spermatophyta</taxon>
        <taxon>Magnoliopsida</taxon>
        <taxon>Liliopsida</taxon>
        <taxon>Araceae</taxon>
        <taxon>Lemnoideae</taxon>
        <taxon>Spirodela</taxon>
    </lineage>
</organism>
<keyword evidence="2" id="KW-1185">Reference proteome</keyword>
<name>A0A7I8IGL4_SPIIN</name>
<dbReference type="InterPro" id="IPR006476">
    <property type="entry name" value="CHP01589_pln"/>
</dbReference>
<sequence length="301" mass="32783">MGQDVIHDVLPSLYMNQKEVIQTLELNAHIEPGFTELVWQKLEEENTEFFKAYNFRLKVKNQITMFNQLLQKQVDLMHGMCSSSAAAVSLSSESNSSLQQTPCYTSAPSRPDNISSPVGASTTLINGGPPLLQNMRINDTTSLSEGRMNLPTSLLSTTSSQMTMLHRMNGTGVKLEPGYSGTAEFMFHTNNDFCQERPTVGDPTLPSFMSPVLDAQSLNGPLLDTNASSFGGLGQIPQNFGFSDLAADFNQSTDLLESFGGSLFLSSDFNGLSTLSGRKCEENTILDTVSEGVSIDDFKSD</sequence>
<dbReference type="PANTHER" id="PTHR31871:SF1">
    <property type="entry name" value="HISTIDINE-TRNA LIGASE"/>
    <property type="match status" value="1"/>
</dbReference>
<gene>
    <name evidence="1" type="ORF">SI7747_02002753</name>
</gene>
<evidence type="ECO:0000313" key="1">
    <source>
        <dbReference type="EMBL" id="CAA2616534.1"/>
    </source>
</evidence>
<dbReference type="PANTHER" id="PTHR31871">
    <property type="entry name" value="OS02G0137100 PROTEIN"/>
    <property type="match status" value="1"/>
</dbReference>
<protein>
    <submittedName>
        <fullName evidence="1">Uncharacterized protein</fullName>
    </submittedName>
</protein>
<dbReference type="Pfam" id="PF09713">
    <property type="entry name" value="A_thal_3526"/>
    <property type="match status" value="1"/>
</dbReference>
<dbReference type="NCBIfam" id="TIGR01589">
    <property type="entry name" value="A_thal_3526"/>
    <property type="match status" value="1"/>
</dbReference>
<reference evidence="1 2" key="1">
    <citation type="submission" date="2019-12" db="EMBL/GenBank/DDBJ databases">
        <authorList>
            <person name="Scholz U."/>
            <person name="Mascher M."/>
            <person name="Fiebig A."/>
        </authorList>
    </citation>
    <scope>NUCLEOTIDE SEQUENCE</scope>
</reference>
<evidence type="ECO:0000313" key="2">
    <source>
        <dbReference type="Proteomes" id="UP001189122"/>
    </source>
</evidence>
<dbReference type="AlphaFoldDB" id="A0A7I8IGL4"/>
<dbReference type="Proteomes" id="UP001189122">
    <property type="component" value="Unassembled WGS sequence"/>
</dbReference>
<dbReference type="EMBL" id="LR743589">
    <property type="protein sequence ID" value="CAA2616534.1"/>
    <property type="molecule type" value="Genomic_DNA"/>
</dbReference>
<accession>A0A7I8IGL4</accession>